<evidence type="ECO:0000256" key="6">
    <source>
        <dbReference type="ARBA" id="ARBA00022989"/>
    </source>
</evidence>
<evidence type="ECO:0000256" key="1">
    <source>
        <dbReference type="ARBA" id="ARBA00004447"/>
    </source>
</evidence>
<keyword evidence="7 9" id="KW-0333">Golgi apparatus</keyword>
<evidence type="ECO:0000256" key="3">
    <source>
        <dbReference type="ARBA" id="ARBA00022679"/>
    </source>
</evidence>
<keyword evidence="3 9" id="KW-0808">Transferase</keyword>
<comment type="similarity">
    <text evidence="2 9">Belongs to the chondroitin N-acetylgalactosaminyltransferase family.</text>
</comment>
<evidence type="ECO:0000256" key="10">
    <source>
        <dbReference type="SAM" id="MobiDB-lite"/>
    </source>
</evidence>
<protein>
    <recommendedName>
        <fullName evidence="9">Hexosyltransferase</fullName>
        <ecNumber evidence="9">2.4.1.-</ecNumber>
    </recommendedName>
</protein>
<dbReference type="InterPro" id="IPR051227">
    <property type="entry name" value="CS_glycosyltransferase"/>
</dbReference>
<evidence type="ECO:0000256" key="5">
    <source>
        <dbReference type="ARBA" id="ARBA00022968"/>
    </source>
</evidence>
<proteinExistence type="inferred from homology"/>
<reference evidence="11 12" key="1">
    <citation type="journal article" date="2022" name="Allergy">
        <title>Genome assembly and annotation of Periplaneta americana reveal a comprehensive cockroach allergen profile.</title>
        <authorList>
            <person name="Wang L."/>
            <person name="Xiong Q."/>
            <person name="Saelim N."/>
            <person name="Wang L."/>
            <person name="Nong W."/>
            <person name="Wan A.T."/>
            <person name="Shi M."/>
            <person name="Liu X."/>
            <person name="Cao Q."/>
            <person name="Hui J.H.L."/>
            <person name="Sookrung N."/>
            <person name="Leung T.F."/>
            <person name="Tungtrongchitr A."/>
            <person name="Tsui S.K.W."/>
        </authorList>
    </citation>
    <scope>NUCLEOTIDE SEQUENCE [LARGE SCALE GENOMIC DNA]</scope>
    <source>
        <strain evidence="11">PWHHKU_190912</strain>
    </source>
</reference>
<comment type="caution">
    <text evidence="11">The sequence shown here is derived from an EMBL/GenBank/DDBJ whole genome shotgun (WGS) entry which is preliminary data.</text>
</comment>
<evidence type="ECO:0000256" key="7">
    <source>
        <dbReference type="ARBA" id="ARBA00023034"/>
    </source>
</evidence>
<dbReference type="PANTHER" id="PTHR12369:SF11">
    <property type="entry name" value="HEXOSYLTRANSFERASE"/>
    <property type="match status" value="1"/>
</dbReference>
<evidence type="ECO:0000313" key="11">
    <source>
        <dbReference type="EMBL" id="KAJ4451658.1"/>
    </source>
</evidence>
<comment type="subcellular location">
    <subcellularLocation>
        <location evidence="1 9">Golgi apparatus</location>
        <location evidence="1 9">Golgi stack membrane</location>
        <topology evidence="1 9">Single-pass type II membrane protein</topology>
    </subcellularLocation>
</comment>
<organism evidence="11 12">
    <name type="scientific">Periplaneta americana</name>
    <name type="common">American cockroach</name>
    <name type="synonym">Blatta americana</name>
    <dbReference type="NCBI Taxonomy" id="6978"/>
    <lineage>
        <taxon>Eukaryota</taxon>
        <taxon>Metazoa</taxon>
        <taxon>Ecdysozoa</taxon>
        <taxon>Arthropoda</taxon>
        <taxon>Hexapoda</taxon>
        <taxon>Insecta</taxon>
        <taxon>Pterygota</taxon>
        <taxon>Neoptera</taxon>
        <taxon>Polyneoptera</taxon>
        <taxon>Dictyoptera</taxon>
        <taxon>Blattodea</taxon>
        <taxon>Blattoidea</taxon>
        <taxon>Blattidae</taxon>
        <taxon>Blattinae</taxon>
        <taxon>Periplaneta</taxon>
    </lineage>
</organism>
<dbReference type="Proteomes" id="UP001148838">
    <property type="component" value="Unassembled WGS sequence"/>
</dbReference>
<dbReference type="EMBL" id="JAJSOF020000001">
    <property type="protein sequence ID" value="KAJ4451658.1"/>
    <property type="molecule type" value="Genomic_DNA"/>
</dbReference>
<accession>A0ABQ8TZD4</accession>
<keyword evidence="5 9" id="KW-0735">Signal-anchor</keyword>
<evidence type="ECO:0000256" key="8">
    <source>
        <dbReference type="ARBA" id="ARBA00023136"/>
    </source>
</evidence>
<gene>
    <name evidence="11" type="ORF">ANN_03128</name>
</gene>
<dbReference type="Pfam" id="PF05679">
    <property type="entry name" value="CHGN"/>
    <property type="match status" value="1"/>
</dbReference>
<sequence length="573" mass="65167">MFVQSLKIQELQQQALTLHRDVASMMALLGHRPEAAEQFMLGNGVPLFPAKMGSRGYLGDTAMLGIEPGLNKFTPHSEVEVLTWDFISRSLYSASSTNPRRRIDSPLKEGLEDVVREVMDMINMYSKQRGRVIEYREILYGYHRLNPQYGADYILDLLLVYKKYRGRKMTVPVRRHVYLQQQFTVTVLVLGIGGGDLVSGRNSCRDGDDCDSNSGTGNDSDNGKGLEIRETIDGEEVVIKSREEDEEDSVLEDQLESHQVQSPFRDAFENGLLKIGEVFPGMLSPSEPKDSASKIRNKIINFILPLSGRFEIFQRFLSVYEDVCLQDDQKTTLTVVLYPSFTDPPSFNNSLSLLQRFQLKYPLSRIDVISASGSFARAEALELGASRFDDKVDNLLFFVDVDMVFNTKTLERIRLNTIKGKQAYFPIVFSEFDPSFSIHRTGALRNHFVVNRDTGYWRQFGFGIVSVYRSDMKLIGGYDTGIRGWGKEDVDLFDKFVTVAANFTVFRSADPQLVHVFHIVDCDPKLDDVQLSMCKGSRADTYGSVTQLAQYIYNRKDQIFQFAKYRKHQEPPS</sequence>
<keyword evidence="4" id="KW-0812">Transmembrane</keyword>
<dbReference type="InterPro" id="IPR008428">
    <property type="entry name" value="Chond_GalNAc"/>
</dbReference>
<dbReference type="SUPFAM" id="SSF53448">
    <property type="entry name" value="Nucleotide-diphospho-sugar transferases"/>
    <property type="match status" value="1"/>
</dbReference>
<name>A0ABQ8TZD4_PERAM</name>
<evidence type="ECO:0000256" key="4">
    <source>
        <dbReference type="ARBA" id="ARBA00022692"/>
    </source>
</evidence>
<feature type="region of interest" description="Disordered" evidence="10">
    <location>
        <begin position="204"/>
        <end position="226"/>
    </location>
</feature>
<keyword evidence="8" id="KW-0472">Membrane</keyword>
<dbReference type="InterPro" id="IPR029044">
    <property type="entry name" value="Nucleotide-diphossugar_trans"/>
</dbReference>
<evidence type="ECO:0000256" key="9">
    <source>
        <dbReference type="RuleBase" id="RU364016"/>
    </source>
</evidence>
<dbReference type="Gene3D" id="3.90.550.10">
    <property type="entry name" value="Spore Coat Polysaccharide Biosynthesis Protein SpsA, Chain A"/>
    <property type="match status" value="1"/>
</dbReference>
<dbReference type="EC" id="2.4.1.-" evidence="9"/>
<evidence type="ECO:0000256" key="2">
    <source>
        <dbReference type="ARBA" id="ARBA00009239"/>
    </source>
</evidence>
<dbReference type="PANTHER" id="PTHR12369">
    <property type="entry name" value="CHONDROITIN SYNTHASE"/>
    <property type="match status" value="1"/>
</dbReference>
<keyword evidence="6" id="KW-1133">Transmembrane helix</keyword>
<keyword evidence="12" id="KW-1185">Reference proteome</keyword>
<evidence type="ECO:0000313" key="12">
    <source>
        <dbReference type="Proteomes" id="UP001148838"/>
    </source>
</evidence>